<feature type="domain" description="ACB" evidence="3">
    <location>
        <begin position="7"/>
        <end position="96"/>
    </location>
</feature>
<dbReference type="SUPFAM" id="SSF47027">
    <property type="entry name" value="Acyl-CoA binding protein"/>
    <property type="match status" value="1"/>
</dbReference>
<dbReference type="OrthoDB" id="346910at2759"/>
<dbReference type="InterPro" id="IPR035984">
    <property type="entry name" value="Acyl-CoA-binding_sf"/>
</dbReference>
<dbReference type="InterPro" id="IPR000582">
    <property type="entry name" value="Acyl-CoA-binding_protein"/>
</dbReference>
<dbReference type="InterPro" id="IPR014352">
    <property type="entry name" value="FERM/acyl-CoA-bd_prot_sf"/>
</dbReference>
<accession>A0A9P7K679</accession>
<dbReference type="FunFam" id="1.20.80.10:FF:000010">
    <property type="entry name" value="Acyl-CoA-binding domain-containing protein 5"/>
    <property type="match status" value="1"/>
</dbReference>
<dbReference type="PROSITE" id="PS51228">
    <property type="entry name" value="ACB_2"/>
    <property type="match status" value="1"/>
</dbReference>
<evidence type="ECO:0000259" key="3">
    <source>
        <dbReference type="PROSITE" id="PS51228"/>
    </source>
</evidence>
<dbReference type="GO" id="GO:0000062">
    <property type="term" value="F:fatty-acyl-CoA binding"/>
    <property type="evidence" value="ECO:0007669"/>
    <property type="project" value="InterPro"/>
</dbReference>
<feature type="compositionally biased region" description="Polar residues" evidence="2">
    <location>
        <begin position="258"/>
        <end position="275"/>
    </location>
</feature>
<name>A0A9P7K679_9AGAR</name>
<organism evidence="4 5">
    <name type="scientific">Sphagnurus paluster</name>
    <dbReference type="NCBI Taxonomy" id="117069"/>
    <lineage>
        <taxon>Eukaryota</taxon>
        <taxon>Fungi</taxon>
        <taxon>Dikarya</taxon>
        <taxon>Basidiomycota</taxon>
        <taxon>Agaricomycotina</taxon>
        <taxon>Agaricomycetes</taxon>
        <taxon>Agaricomycetidae</taxon>
        <taxon>Agaricales</taxon>
        <taxon>Tricholomatineae</taxon>
        <taxon>Lyophyllaceae</taxon>
        <taxon>Sphagnurus</taxon>
    </lineage>
</organism>
<dbReference type="GO" id="GO:0006631">
    <property type="term" value="P:fatty acid metabolic process"/>
    <property type="evidence" value="ECO:0007669"/>
    <property type="project" value="TreeGrafter"/>
</dbReference>
<evidence type="ECO:0000256" key="1">
    <source>
        <dbReference type="ARBA" id="ARBA00023121"/>
    </source>
</evidence>
<dbReference type="Proteomes" id="UP000717328">
    <property type="component" value="Unassembled WGS sequence"/>
</dbReference>
<feature type="region of interest" description="Disordered" evidence="2">
    <location>
        <begin position="323"/>
        <end position="351"/>
    </location>
</feature>
<feature type="region of interest" description="Disordered" evidence="2">
    <location>
        <begin position="183"/>
        <end position="218"/>
    </location>
</feature>
<comment type="caution">
    <text evidence="4">The sequence shown here is derived from an EMBL/GenBank/DDBJ whole genome shotgun (WGS) entry which is preliminary data.</text>
</comment>
<proteinExistence type="predicted"/>
<dbReference type="PANTHER" id="PTHR23310:SF133">
    <property type="entry name" value="COA BINDING PROTEIN, PUTATIVE (AFU_ORTHOLOGUE AFUA_1G12300)-RELATED"/>
    <property type="match status" value="1"/>
</dbReference>
<feature type="compositionally biased region" description="Polar residues" evidence="2">
    <location>
        <begin position="186"/>
        <end position="199"/>
    </location>
</feature>
<feature type="region of interest" description="Disordered" evidence="2">
    <location>
        <begin position="120"/>
        <end position="170"/>
    </location>
</feature>
<dbReference type="Pfam" id="PF00887">
    <property type="entry name" value="ACBP"/>
    <property type="match status" value="1"/>
</dbReference>
<dbReference type="Gene3D" id="1.20.80.10">
    <property type="match status" value="1"/>
</dbReference>
<reference evidence="4" key="1">
    <citation type="submission" date="2021-02" db="EMBL/GenBank/DDBJ databases">
        <authorList>
            <person name="Nieuwenhuis M."/>
            <person name="Van De Peppel L.J.J."/>
        </authorList>
    </citation>
    <scope>NUCLEOTIDE SEQUENCE</scope>
    <source>
        <strain evidence="4">D49</strain>
    </source>
</reference>
<sequence length="451" mass="50453">MASSEVIDAQFDRAVEIVQSLPKTGPIQTDYEEKLTMYSLYKQATVGNVKTPRPGIWDMLGRAKWDAWAKHRDLDSYEAKWLYVDALLKVLRKYSDKTVAMTLVEELESYGDFAHITSSQAHYRSTDSDDSGSTTSDDEPLHPPRNLLPLQDTQIGRQNPVSEDDDFEDDEARELPVVVEAERAMSQAQSNRPPSSLSSHRYRTPLAASVATSPPPTHGIPATQPLPVFETPSAFAEPSPVSSPYPTMSSYVGQFSESSRTGAATPTHVYPSQPQYRGPQQPLPSYGPIRPASRPTLERAIEHVQVHLAALNERMESLESVMTSSRSHASLAPRHIGSPRGRRSPNDGRGPQWDLEDLGMWSLILNPISRGLDKLRDLATFFARNEDRSPTTMIIRRLCLDVSFLLCVLAVVKVLWRKSGVRRREVRFALTILWRAILGAKPERVMIERGV</sequence>
<gene>
    <name evidence="4" type="ORF">H0H81_003901</name>
</gene>
<protein>
    <recommendedName>
        <fullName evidence="3">ACB domain-containing protein</fullName>
    </recommendedName>
</protein>
<keyword evidence="5" id="KW-1185">Reference proteome</keyword>
<keyword evidence="1" id="KW-0446">Lipid-binding</keyword>
<evidence type="ECO:0000313" key="5">
    <source>
        <dbReference type="Proteomes" id="UP000717328"/>
    </source>
</evidence>
<dbReference type="PANTHER" id="PTHR23310">
    <property type="entry name" value="ACYL-COA-BINDING PROTEIN, ACBP"/>
    <property type="match status" value="1"/>
</dbReference>
<reference evidence="4" key="2">
    <citation type="submission" date="2021-10" db="EMBL/GenBank/DDBJ databases">
        <title>Phylogenomics reveals ancestral predisposition of the termite-cultivated fungus Termitomyces towards a domesticated lifestyle.</title>
        <authorList>
            <person name="Auxier B."/>
            <person name="Grum-Grzhimaylo A."/>
            <person name="Cardenas M.E."/>
            <person name="Lodge J.D."/>
            <person name="Laessoe T."/>
            <person name="Pedersen O."/>
            <person name="Smith M.E."/>
            <person name="Kuyper T.W."/>
            <person name="Franco-Molano E.A."/>
            <person name="Baroni T.J."/>
            <person name="Aanen D.K."/>
        </authorList>
    </citation>
    <scope>NUCLEOTIDE SEQUENCE</scope>
    <source>
        <strain evidence="4">D49</strain>
    </source>
</reference>
<feature type="compositionally biased region" description="Polar residues" evidence="2">
    <location>
        <begin position="151"/>
        <end position="161"/>
    </location>
</feature>
<feature type="region of interest" description="Disordered" evidence="2">
    <location>
        <begin position="258"/>
        <end position="282"/>
    </location>
</feature>
<dbReference type="EMBL" id="JABCKI010005815">
    <property type="protein sequence ID" value="KAG5637620.1"/>
    <property type="molecule type" value="Genomic_DNA"/>
</dbReference>
<dbReference type="AlphaFoldDB" id="A0A9P7K679"/>
<evidence type="ECO:0000256" key="2">
    <source>
        <dbReference type="SAM" id="MobiDB-lite"/>
    </source>
</evidence>
<evidence type="ECO:0000313" key="4">
    <source>
        <dbReference type="EMBL" id="KAG5637620.1"/>
    </source>
</evidence>
<dbReference type="PRINTS" id="PR00689">
    <property type="entry name" value="ACOABINDINGP"/>
</dbReference>